<organism evidence="1">
    <name type="scientific">Siphoviridae sp. ct89S11</name>
    <dbReference type="NCBI Taxonomy" id="2825357"/>
    <lineage>
        <taxon>Viruses</taxon>
        <taxon>Duplodnaviria</taxon>
        <taxon>Heunggongvirae</taxon>
        <taxon>Uroviricota</taxon>
        <taxon>Caudoviricetes</taxon>
    </lineage>
</organism>
<evidence type="ECO:0000313" key="1">
    <source>
        <dbReference type="EMBL" id="DAF96917.1"/>
    </source>
</evidence>
<name>A0A8S5UR13_9CAUD</name>
<protein>
    <submittedName>
        <fullName evidence="1">Uncharacterized protein</fullName>
    </submittedName>
</protein>
<sequence length="88" mass="10168">MTIVTIALSIALLISLAVNFRLNSLKNQYRNKVSRNDGKSLVLAVGLWKEIEDYKEANFKNQEMIEELIETNQAQARKIQELKNRISF</sequence>
<accession>A0A8S5UR13</accession>
<proteinExistence type="predicted"/>
<reference evidence="1" key="1">
    <citation type="journal article" date="2021" name="Proc. Natl. Acad. Sci. U.S.A.">
        <title>A Catalog of Tens of Thousands of Viruses from Human Metagenomes Reveals Hidden Associations with Chronic Diseases.</title>
        <authorList>
            <person name="Tisza M.J."/>
            <person name="Buck C.B."/>
        </authorList>
    </citation>
    <scope>NUCLEOTIDE SEQUENCE</scope>
    <source>
        <strain evidence="1">Ct89S11</strain>
    </source>
</reference>
<dbReference type="EMBL" id="BK016123">
    <property type="protein sequence ID" value="DAF96917.1"/>
    <property type="molecule type" value="Genomic_DNA"/>
</dbReference>